<proteinExistence type="predicted"/>
<feature type="chain" id="PRO_5004127407" evidence="2">
    <location>
        <begin position="29"/>
        <end position="138"/>
    </location>
</feature>
<name>N6W2R5_9GAMM</name>
<feature type="domain" description="Peptidoglycan binding-like" evidence="3">
    <location>
        <begin position="30"/>
        <end position="85"/>
    </location>
</feature>
<evidence type="ECO:0000256" key="2">
    <source>
        <dbReference type="SAM" id="SignalP"/>
    </source>
</evidence>
<feature type="signal peptide" evidence="2">
    <location>
        <begin position="1"/>
        <end position="28"/>
    </location>
</feature>
<dbReference type="eggNOG" id="COG3409">
    <property type="taxonomic scope" value="Bacteria"/>
</dbReference>
<dbReference type="PATRIC" id="fig|626887.3.peg.779"/>
<protein>
    <submittedName>
        <fullName evidence="4">Peptidoglycan-binding protein</fullName>
    </submittedName>
</protein>
<dbReference type="Proteomes" id="UP000013165">
    <property type="component" value="Unassembled WGS sequence"/>
</dbReference>
<dbReference type="AlphaFoldDB" id="N6W2R5"/>
<dbReference type="SUPFAM" id="SSF47090">
    <property type="entry name" value="PGBD-like"/>
    <property type="match status" value="1"/>
</dbReference>
<dbReference type="EMBL" id="APLQ01000010">
    <property type="protein sequence ID" value="ENO16830.1"/>
    <property type="molecule type" value="Genomic_DNA"/>
</dbReference>
<reference evidence="4 5" key="1">
    <citation type="journal article" date="2013" name="Genome Announc.">
        <title>Genome Sequence of the Polycyclic Aromatic Hydrocarbon-Degrading Bacterium Strain Marinobacter nanhaiticus D15-8WT.</title>
        <authorList>
            <person name="Cui Z."/>
            <person name="Gao W."/>
            <person name="Li Q."/>
            <person name="Xu G."/>
            <person name="Zheng L."/>
        </authorList>
    </citation>
    <scope>NUCLEOTIDE SEQUENCE [LARGE SCALE GENOMIC DNA]</scope>
    <source>
        <strain evidence="4 5">D15-8W</strain>
    </source>
</reference>
<feature type="region of interest" description="Disordered" evidence="1">
    <location>
        <begin position="95"/>
        <end position="138"/>
    </location>
</feature>
<dbReference type="OrthoDB" id="6372160at2"/>
<dbReference type="InterPro" id="IPR002477">
    <property type="entry name" value="Peptidoglycan-bd-like"/>
</dbReference>
<keyword evidence="2" id="KW-0732">Signal</keyword>
<accession>N6W2R5</accession>
<evidence type="ECO:0000313" key="5">
    <source>
        <dbReference type="Proteomes" id="UP000013165"/>
    </source>
</evidence>
<dbReference type="HOGENOM" id="CLU_1872946_0_0_6"/>
<keyword evidence="5" id="KW-1185">Reference proteome</keyword>
<sequence length="138" mass="14205">MNKIIPSKRWVATGALAVLVSVGGNAYAANEVLALQNALYGAGYDIDNANGQMGPSTRSALEAFQKDHAGLKPTGQLDDATKEALGMVSVKVAAAPAQSSKPAAPAASTAQAKAEPKPAETESEDGVEEEDDGSWLFF</sequence>
<comment type="caution">
    <text evidence="4">The sequence shown here is derived from an EMBL/GenBank/DDBJ whole genome shotgun (WGS) entry which is preliminary data.</text>
</comment>
<evidence type="ECO:0000256" key="1">
    <source>
        <dbReference type="SAM" id="MobiDB-lite"/>
    </source>
</evidence>
<dbReference type="RefSeq" id="WP_004583340.1">
    <property type="nucleotide sequence ID" value="NZ_AP028878.1"/>
</dbReference>
<dbReference type="STRING" id="626887.J057_03960"/>
<evidence type="ECO:0000313" key="4">
    <source>
        <dbReference type="EMBL" id="ENO16830.1"/>
    </source>
</evidence>
<feature type="compositionally biased region" description="Low complexity" evidence="1">
    <location>
        <begin position="95"/>
        <end position="113"/>
    </location>
</feature>
<evidence type="ECO:0000259" key="3">
    <source>
        <dbReference type="Pfam" id="PF01471"/>
    </source>
</evidence>
<feature type="compositionally biased region" description="Acidic residues" evidence="1">
    <location>
        <begin position="121"/>
        <end position="138"/>
    </location>
</feature>
<dbReference type="InterPro" id="IPR036366">
    <property type="entry name" value="PGBDSf"/>
</dbReference>
<dbReference type="InterPro" id="IPR036365">
    <property type="entry name" value="PGBD-like_sf"/>
</dbReference>
<organism evidence="4 5">
    <name type="scientific">Marinobacter nanhaiticus D15-8W</name>
    <dbReference type="NCBI Taxonomy" id="626887"/>
    <lineage>
        <taxon>Bacteria</taxon>
        <taxon>Pseudomonadati</taxon>
        <taxon>Pseudomonadota</taxon>
        <taxon>Gammaproteobacteria</taxon>
        <taxon>Pseudomonadales</taxon>
        <taxon>Marinobacteraceae</taxon>
        <taxon>Marinobacter</taxon>
    </lineage>
</organism>
<dbReference type="Pfam" id="PF01471">
    <property type="entry name" value="PG_binding_1"/>
    <property type="match status" value="1"/>
</dbReference>
<dbReference type="Gene3D" id="1.10.101.10">
    <property type="entry name" value="PGBD-like superfamily/PGBD"/>
    <property type="match status" value="1"/>
</dbReference>
<gene>
    <name evidence="4" type="ORF">J057_03960</name>
</gene>